<dbReference type="EMBL" id="MN739916">
    <property type="protein sequence ID" value="QHT77180.1"/>
    <property type="molecule type" value="Genomic_DNA"/>
</dbReference>
<sequence length="85" mass="10130">MENILSKILLLPKEIQDIIHEFNVEHRPMMQPVFKVIRSLDFRCVTCDTYLYDKPTQDIVYIMKKIFVCSNKCEIIAREELKNVP</sequence>
<organism evidence="1">
    <name type="scientific">viral metagenome</name>
    <dbReference type="NCBI Taxonomy" id="1070528"/>
    <lineage>
        <taxon>unclassified sequences</taxon>
        <taxon>metagenomes</taxon>
        <taxon>organismal metagenomes</taxon>
    </lineage>
</organism>
<proteinExistence type="predicted"/>
<name>A0A6C0H9Y2_9ZZZZ</name>
<accession>A0A6C0H9Y2</accession>
<evidence type="ECO:0000313" key="1">
    <source>
        <dbReference type="EMBL" id="QHT77180.1"/>
    </source>
</evidence>
<protein>
    <submittedName>
        <fullName evidence="1">Uncharacterized protein</fullName>
    </submittedName>
</protein>
<dbReference type="AlphaFoldDB" id="A0A6C0H9Y2"/>
<reference evidence="1" key="1">
    <citation type="journal article" date="2020" name="Nature">
        <title>Giant virus diversity and host interactions through global metagenomics.</title>
        <authorList>
            <person name="Schulz F."/>
            <person name="Roux S."/>
            <person name="Paez-Espino D."/>
            <person name="Jungbluth S."/>
            <person name="Walsh D.A."/>
            <person name="Denef V.J."/>
            <person name="McMahon K.D."/>
            <person name="Konstantinidis K.T."/>
            <person name="Eloe-Fadrosh E.A."/>
            <person name="Kyrpides N.C."/>
            <person name="Woyke T."/>
        </authorList>
    </citation>
    <scope>NUCLEOTIDE SEQUENCE</scope>
    <source>
        <strain evidence="1">GVMAG-M-3300023179-86</strain>
    </source>
</reference>